<dbReference type="RefSeq" id="WP_278013536.1">
    <property type="nucleotide sequence ID" value="NZ_CP121208.1"/>
</dbReference>
<dbReference type="Gene3D" id="3.40.50.1000">
    <property type="entry name" value="HAD superfamily/HAD-like"/>
    <property type="match status" value="1"/>
</dbReference>
<organism evidence="1 2">
    <name type="scientific">Arcanobacterium canis</name>
    <dbReference type="NCBI Taxonomy" id="999183"/>
    <lineage>
        <taxon>Bacteria</taxon>
        <taxon>Bacillati</taxon>
        <taxon>Actinomycetota</taxon>
        <taxon>Actinomycetes</taxon>
        <taxon>Actinomycetales</taxon>
        <taxon>Actinomycetaceae</taxon>
        <taxon>Arcanobacterium</taxon>
    </lineage>
</organism>
<dbReference type="PANTHER" id="PTHR18901:SF38">
    <property type="entry name" value="PSEUDOURIDINE-5'-PHOSPHATASE"/>
    <property type="match status" value="1"/>
</dbReference>
<gene>
    <name evidence="1" type="ORF">P7079_03980</name>
</gene>
<dbReference type="Gene3D" id="1.10.150.240">
    <property type="entry name" value="Putative phosphatase, domain 2"/>
    <property type="match status" value="1"/>
</dbReference>
<dbReference type="Proteomes" id="UP001215216">
    <property type="component" value="Chromosome"/>
</dbReference>
<reference evidence="1 2" key="1">
    <citation type="submission" date="2023-03" db="EMBL/GenBank/DDBJ databases">
        <title>Complete genome of Arcanobacterium canis strain DSM 25104 isolated in 2010 from a canine otitis externa in Germany.</title>
        <authorList>
            <person name="Borowiak M."/>
            <person name="Kreitlow A."/>
            <person name="Malorny B."/>
            <person name="Laemmler C."/>
            <person name="Prenger-Berninghoff E."/>
            <person name="Ploetz M."/>
            <person name="Abdulmawjood A."/>
        </authorList>
    </citation>
    <scope>NUCLEOTIDE SEQUENCE [LARGE SCALE GENOMIC DNA]</scope>
    <source>
        <strain evidence="1 2">DSM 25104</strain>
    </source>
</reference>
<dbReference type="InterPro" id="IPR023198">
    <property type="entry name" value="PGP-like_dom2"/>
</dbReference>
<evidence type="ECO:0000313" key="2">
    <source>
        <dbReference type="Proteomes" id="UP001215216"/>
    </source>
</evidence>
<name>A0ABY8G050_9ACTO</name>
<dbReference type="InterPro" id="IPR023214">
    <property type="entry name" value="HAD_sf"/>
</dbReference>
<dbReference type="InterPro" id="IPR036412">
    <property type="entry name" value="HAD-like_sf"/>
</dbReference>
<accession>A0ABY8G050</accession>
<protein>
    <submittedName>
        <fullName evidence="1">HAD family phosphatase</fullName>
    </submittedName>
</protein>
<dbReference type="SUPFAM" id="SSF56784">
    <property type="entry name" value="HAD-like"/>
    <property type="match status" value="1"/>
</dbReference>
<dbReference type="InterPro" id="IPR006439">
    <property type="entry name" value="HAD-SF_hydro_IA"/>
</dbReference>
<evidence type="ECO:0000313" key="1">
    <source>
        <dbReference type="EMBL" id="WFM84141.1"/>
    </source>
</evidence>
<dbReference type="EMBL" id="CP121208">
    <property type="protein sequence ID" value="WFM84141.1"/>
    <property type="molecule type" value="Genomic_DNA"/>
</dbReference>
<keyword evidence="2" id="KW-1185">Reference proteome</keyword>
<dbReference type="NCBIfam" id="TIGR01509">
    <property type="entry name" value="HAD-SF-IA-v3"/>
    <property type="match status" value="1"/>
</dbReference>
<dbReference type="PANTHER" id="PTHR18901">
    <property type="entry name" value="2-DEOXYGLUCOSE-6-PHOSPHATE PHOSPHATASE 2"/>
    <property type="match status" value="1"/>
</dbReference>
<dbReference type="CDD" id="cd07505">
    <property type="entry name" value="HAD_BPGM-like"/>
    <property type="match status" value="1"/>
</dbReference>
<dbReference type="NCBIfam" id="TIGR01549">
    <property type="entry name" value="HAD-SF-IA-v1"/>
    <property type="match status" value="1"/>
</dbReference>
<dbReference type="Pfam" id="PF00702">
    <property type="entry name" value="Hydrolase"/>
    <property type="match status" value="1"/>
</dbReference>
<proteinExistence type="predicted"/>
<sequence length="217" mass="23749">MDGTLTDSEKLWFYAEVEVLSRFGIPWVEGDQYDVVGMSLTNAGKYFVEKFGFHHTPEEFGHMILDAVVEIGSREGLEWREGAKEFLAATQEWGVPIALVTSSYRKFTQLTLDSLPDGTFDAVVTGDMISHGKPDPEPYLMAANMLGVEPRECMAFEDSVPGVTSAHSSGALTVGIPFGVDIPQLPGMVIVRSLAELDRDRISSLFQEWVAGQLGAA</sequence>